<dbReference type="EMBL" id="SLXK01000002">
    <property type="protein sequence ID" value="TCP31609.1"/>
    <property type="molecule type" value="Genomic_DNA"/>
</dbReference>
<dbReference type="OrthoDB" id="2381181at2"/>
<protein>
    <submittedName>
        <fullName evidence="3">Uncharacterized protein YpmB</fullName>
    </submittedName>
</protein>
<keyword evidence="1" id="KW-1133">Transmembrane helix</keyword>
<dbReference type="RefSeq" id="WP_132743178.1">
    <property type="nucleotide sequence ID" value="NZ_SLXK01000002.1"/>
</dbReference>
<keyword evidence="1" id="KW-0812">Transmembrane</keyword>
<name>A0A4R2P9B0_9BACL</name>
<reference evidence="3 4" key="1">
    <citation type="submission" date="2019-03" db="EMBL/GenBank/DDBJ databases">
        <title>Genomic Encyclopedia of Type Strains, Phase IV (KMG-IV): sequencing the most valuable type-strain genomes for metagenomic binning, comparative biology and taxonomic classification.</title>
        <authorList>
            <person name="Goeker M."/>
        </authorList>
    </citation>
    <scope>NUCLEOTIDE SEQUENCE [LARGE SCALE GENOMIC DNA]</scope>
    <source>
        <strain evidence="3 4">DSM 19377</strain>
    </source>
</reference>
<evidence type="ECO:0000256" key="1">
    <source>
        <dbReference type="SAM" id="Phobius"/>
    </source>
</evidence>
<comment type="caution">
    <text evidence="3">The sequence shown here is derived from an EMBL/GenBank/DDBJ whole genome shotgun (WGS) entry which is preliminary data.</text>
</comment>
<gene>
    <name evidence="3" type="ORF">EV207_10299</name>
</gene>
<feature type="transmembrane region" description="Helical" evidence="1">
    <location>
        <begin position="5"/>
        <end position="24"/>
    </location>
</feature>
<keyword evidence="4" id="KW-1185">Reference proteome</keyword>
<dbReference type="SUPFAM" id="SSF54403">
    <property type="entry name" value="Cystatin/monellin"/>
    <property type="match status" value="2"/>
</dbReference>
<dbReference type="Proteomes" id="UP000295416">
    <property type="component" value="Unassembled WGS sequence"/>
</dbReference>
<dbReference type="InterPro" id="IPR046350">
    <property type="entry name" value="Cystatin_sf"/>
</dbReference>
<keyword evidence="1" id="KW-0472">Membrane</keyword>
<dbReference type="Gene3D" id="3.10.450.40">
    <property type="match status" value="2"/>
</dbReference>
<feature type="domain" description="Cell wall elongation regulator TseB-like" evidence="2">
    <location>
        <begin position="37"/>
        <end position="81"/>
    </location>
</feature>
<dbReference type="AlphaFoldDB" id="A0A4R2P9B0"/>
<sequence length="160" mass="18720">MKKWILAILIGVFVIGMWQMWLIYHDASSYEENLANKAVDKAKNHYDLSKVKEVTYYHGNHSYHIVEGLLNSGKHVYIWVPDSEKGKYFKREVKDGISKKKAIAIFNKMHYDAAEITTVRLGIDDTEPVWEVTFLDSKGQYNYVYLYFDNGKEAEHILHI</sequence>
<dbReference type="InterPro" id="IPR041401">
    <property type="entry name" value="TseB-like_dom"/>
</dbReference>
<accession>A0A4R2P9B0</accession>
<organism evidence="3 4">
    <name type="scientific">Scopulibacillus darangshiensis</name>
    <dbReference type="NCBI Taxonomy" id="442528"/>
    <lineage>
        <taxon>Bacteria</taxon>
        <taxon>Bacillati</taxon>
        <taxon>Bacillota</taxon>
        <taxon>Bacilli</taxon>
        <taxon>Bacillales</taxon>
        <taxon>Sporolactobacillaceae</taxon>
        <taxon>Scopulibacillus</taxon>
    </lineage>
</organism>
<dbReference type="Pfam" id="PF17881">
    <property type="entry name" value="TseB"/>
    <property type="match status" value="1"/>
</dbReference>
<evidence type="ECO:0000313" key="4">
    <source>
        <dbReference type="Proteomes" id="UP000295416"/>
    </source>
</evidence>
<proteinExistence type="predicted"/>
<evidence type="ECO:0000313" key="3">
    <source>
        <dbReference type="EMBL" id="TCP31609.1"/>
    </source>
</evidence>
<evidence type="ECO:0000259" key="2">
    <source>
        <dbReference type="Pfam" id="PF17881"/>
    </source>
</evidence>